<dbReference type="Gene3D" id="1.20.1280.50">
    <property type="match status" value="1"/>
</dbReference>
<keyword evidence="3" id="KW-1185">Reference proteome</keyword>
<dbReference type="SMART" id="SM00256">
    <property type="entry name" value="FBOX"/>
    <property type="match status" value="1"/>
</dbReference>
<dbReference type="OrthoDB" id="3068592at2759"/>
<dbReference type="HOGENOM" id="CLU_040563_0_0_1"/>
<organism evidence="2 3">
    <name type="scientific">Hebeloma cylindrosporum</name>
    <dbReference type="NCBI Taxonomy" id="76867"/>
    <lineage>
        <taxon>Eukaryota</taxon>
        <taxon>Fungi</taxon>
        <taxon>Dikarya</taxon>
        <taxon>Basidiomycota</taxon>
        <taxon>Agaricomycotina</taxon>
        <taxon>Agaricomycetes</taxon>
        <taxon>Agaricomycetidae</taxon>
        <taxon>Agaricales</taxon>
        <taxon>Agaricineae</taxon>
        <taxon>Hymenogastraceae</taxon>
        <taxon>Hebeloma</taxon>
    </lineage>
</organism>
<dbReference type="EMBL" id="KN831803">
    <property type="protein sequence ID" value="KIM36601.1"/>
    <property type="molecule type" value="Genomic_DNA"/>
</dbReference>
<evidence type="ECO:0000259" key="1">
    <source>
        <dbReference type="PROSITE" id="PS50181"/>
    </source>
</evidence>
<dbReference type="InterPro" id="IPR036047">
    <property type="entry name" value="F-box-like_dom_sf"/>
</dbReference>
<dbReference type="AlphaFoldDB" id="A0A0C3BYV2"/>
<accession>A0A0C3BYV2</accession>
<evidence type="ECO:0000313" key="3">
    <source>
        <dbReference type="Proteomes" id="UP000053424"/>
    </source>
</evidence>
<reference evidence="2 3" key="1">
    <citation type="submission" date="2014-04" db="EMBL/GenBank/DDBJ databases">
        <authorList>
            <consortium name="DOE Joint Genome Institute"/>
            <person name="Kuo A."/>
            <person name="Gay G."/>
            <person name="Dore J."/>
            <person name="Kohler A."/>
            <person name="Nagy L.G."/>
            <person name="Floudas D."/>
            <person name="Copeland A."/>
            <person name="Barry K.W."/>
            <person name="Cichocki N."/>
            <person name="Veneault-Fourrey C."/>
            <person name="LaButti K."/>
            <person name="Lindquist E.A."/>
            <person name="Lipzen A."/>
            <person name="Lundell T."/>
            <person name="Morin E."/>
            <person name="Murat C."/>
            <person name="Sun H."/>
            <person name="Tunlid A."/>
            <person name="Henrissat B."/>
            <person name="Grigoriev I.V."/>
            <person name="Hibbett D.S."/>
            <person name="Martin F."/>
            <person name="Nordberg H.P."/>
            <person name="Cantor M.N."/>
            <person name="Hua S.X."/>
        </authorList>
    </citation>
    <scope>NUCLEOTIDE SEQUENCE [LARGE SCALE GENOMIC DNA]</scope>
    <source>
        <strain evidence="3">h7</strain>
    </source>
</reference>
<sequence>MLAAVKSVVLAVFNRSRLWRPAQVQPEAREPSPPPRPPVGLCEFPLELLTMILEELDWRDVLRVRMVCKVLQGVSKTRSIWLNLCRPHLSPTATAPQTLHLERPIKLYTSHDLELLFLQLTSADVGWRTDANAPARKREVETTYPVKCMHLVEGGRWLLVASETGRIVYFDLEASTPTENILVPDQFDPFLRDEFDPLAEIQVVMAFDRDYDSEFLAFNLAISFTVMTSPPPDPKAQCVQIWRVELALDDQQRGVGLTAKLLASFPVEDYLDPILCQSIRGPHIALSFLAPRHTDRQLTFIIDWKQADGDQTNYPRRLIHPPYGKTPEAIHLLPGNKLFSVGKQVMMINDYLNIPETTSLPPLRFTDATVLPLWKALDGRFHPESDSISRPFFCSHSIRFSIRGGDTIHGVIIEYPYNEDPVEPLAQVVKLMEKADKHPMHECYGYSKGTIVKPYGTYLFSYPWPDAQDDAPPLLLHTEASIQHCEFGPLLDEQAGRVAVSADIASRSKDSRDKVHIWDFALIYK</sequence>
<dbReference type="InterPro" id="IPR001810">
    <property type="entry name" value="F-box_dom"/>
</dbReference>
<reference evidence="3" key="2">
    <citation type="submission" date="2015-01" db="EMBL/GenBank/DDBJ databases">
        <title>Evolutionary Origins and Diversification of the Mycorrhizal Mutualists.</title>
        <authorList>
            <consortium name="DOE Joint Genome Institute"/>
            <consortium name="Mycorrhizal Genomics Consortium"/>
            <person name="Kohler A."/>
            <person name="Kuo A."/>
            <person name="Nagy L.G."/>
            <person name="Floudas D."/>
            <person name="Copeland A."/>
            <person name="Barry K.W."/>
            <person name="Cichocki N."/>
            <person name="Veneault-Fourrey C."/>
            <person name="LaButti K."/>
            <person name="Lindquist E.A."/>
            <person name="Lipzen A."/>
            <person name="Lundell T."/>
            <person name="Morin E."/>
            <person name="Murat C."/>
            <person name="Riley R."/>
            <person name="Ohm R."/>
            <person name="Sun H."/>
            <person name="Tunlid A."/>
            <person name="Henrissat B."/>
            <person name="Grigoriev I.V."/>
            <person name="Hibbett D.S."/>
            <person name="Martin F."/>
        </authorList>
    </citation>
    <scope>NUCLEOTIDE SEQUENCE [LARGE SCALE GENOMIC DNA]</scope>
    <source>
        <strain evidence="3">h7</strain>
    </source>
</reference>
<gene>
    <name evidence="2" type="ORF">M413DRAFT_448962</name>
</gene>
<proteinExistence type="predicted"/>
<name>A0A0C3BYV2_HEBCY</name>
<dbReference type="PROSITE" id="PS50181">
    <property type="entry name" value="FBOX"/>
    <property type="match status" value="1"/>
</dbReference>
<evidence type="ECO:0000313" key="2">
    <source>
        <dbReference type="EMBL" id="KIM36601.1"/>
    </source>
</evidence>
<protein>
    <recommendedName>
        <fullName evidence="1">F-box domain-containing protein</fullName>
    </recommendedName>
</protein>
<dbReference type="SUPFAM" id="SSF81383">
    <property type="entry name" value="F-box domain"/>
    <property type="match status" value="1"/>
</dbReference>
<feature type="domain" description="F-box" evidence="1">
    <location>
        <begin position="38"/>
        <end position="84"/>
    </location>
</feature>
<dbReference type="Proteomes" id="UP000053424">
    <property type="component" value="Unassembled WGS sequence"/>
</dbReference>